<dbReference type="InterPro" id="IPR038596">
    <property type="entry name" value="Janus_sf"/>
</dbReference>
<accession>A0A8C4WTC8</accession>
<dbReference type="GO" id="GO:0030154">
    <property type="term" value="P:cell differentiation"/>
    <property type="evidence" value="ECO:0007669"/>
    <property type="project" value="UniProtKB-KW"/>
</dbReference>
<comment type="function">
    <text evidence="1">JanA and janB regulate somatic sex differentiation.</text>
</comment>
<keyword evidence="8" id="KW-1185">Reference proteome</keyword>
<dbReference type="Gene3D" id="3.50.20.20">
    <property type="entry name" value="Janus/Ocnus"/>
    <property type="match status" value="1"/>
</dbReference>
<proteinExistence type="inferred from homology"/>
<dbReference type="GO" id="GO:0101006">
    <property type="term" value="F:protein histidine phosphatase activity"/>
    <property type="evidence" value="ECO:0007669"/>
    <property type="project" value="TreeGrafter"/>
</dbReference>
<evidence type="ECO:0000256" key="6">
    <source>
        <dbReference type="PIRSR" id="PIRSR607702-2"/>
    </source>
</evidence>
<dbReference type="InterPro" id="IPR007702">
    <property type="entry name" value="Janus"/>
</dbReference>
<keyword evidence="4" id="KW-0726">Sexual differentiation</keyword>
<dbReference type="PANTHER" id="PTHR12258:SF5">
    <property type="entry name" value="BCDNA.GH02250-RELATED"/>
    <property type="match status" value="1"/>
</dbReference>
<dbReference type="Pfam" id="PF05005">
    <property type="entry name" value="Ocnus"/>
    <property type="match status" value="1"/>
</dbReference>
<keyword evidence="3" id="KW-0221">Differentiation</keyword>
<dbReference type="GO" id="GO:0007548">
    <property type="term" value="P:sex differentiation"/>
    <property type="evidence" value="ECO:0007669"/>
    <property type="project" value="UniProtKB-KW"/>
</dbReference>
<dbReference type="GO" id="GO:0005829">
    <property type="term" value="C:cytosol"/>
    <property type="evidence" value="ECO:0007669"/>
    <property type="project" value="TreeGrafter"/>
</dbReference>
<evidence type="ECO:0000256" key="1">
    <source>
        <dbReference type="ARBA" id="ARBA00002508"/>
    </source>
</evidence>
<sequence length="101" mass="11537">MAEQLSLCRDVDIDHDAVYKYILVQVRTRDKAHNKTVVRGYQWAPFHDKIMEKLSSEVKELALECECIGGGKIKHCSTERTIQVYGKSMVCSVTPHYPVNP</sequence>
<dbReference type="SUPFAM" id="SSF143724">
    <property type="entry name" value="PHP14-like"/>
    <property type="match status" value="1"/>
</dbReference>
<dbReference type="Ensembl" id="ENSEBUT00000010587.1">
    <property type="protein sequence ID" value="ENSEBUP00000010050.1"/>
    <property type="gene ID" value="ENSEBUG00000006454.1"/>
</dbReference>
<evidence type="ECO:0000256" key="3">
    <source>
        <dbReference type="ARBA" id="ARBA00022782"/>
    </source>
</evidence>
<protein>
    <submittedName>
        <fullName evidence="7">Si:dkey-51e6.1</fullName>
    </submittedName>
</protein>
<name>A0A8C4WTC8_EPTBU</name>
<feature type="binding site" evidence="6">
    <location>
        <position position="20"/>
    </location>
    <ligand>
        <name>substrate</name>
    </ligand>
</feature>
<dbReference type="PANTHER" id="PTHR12258">
    <property type="entry name" value="JANUS-A/JANUS-B"/>
    <property type="match status" value="1"/>
</dbReference>
<evidence type="ECO:0000313" key="7">
    <source>
        <dbReference type="Ensembl" id="ENSEBUP00000010050.1"/>
    </source>
</evidence>
<comment type="similarity">
    <text evidence="2">Belongs to the janus family.</text>
</comment>
<reference evidence="7" key="2">
    <citation type="submission" date="2025-09" db="UniProtKB">
        <authorList>
            <consortium name="Ensembl"/>
        </authorList>
    </citation>
    <scope>IDENTIFICATION</scope>
</reference>
<feature type="active site" description="Proton acceptor" evidence="5">
    <location>
        <position position="47"/>
    </location>
</feature>
<organism evidence="7 8">
    <name type="scientific">Eptatretus burgeri</name>
    <name type="common">Inshore hagfish</name>
    <dbReference type="NCBI Taxonomy" id="7764"/>
    <lineage>
        <taxon>Eukaryota</taxon>
        <taxon>Metazoa</taxon>
        <taxon>Chordata</taxon>
        <taxon>Craniata</taxon>
        <taxon>Vertebrata</taxon>
        <taxon>Cyclostomata</taxon>
        <taxon>Myxini</taxon>
        <taxon>Myxiniformes</taxon>
        <taxon>Myxinidae</taxon>
        <taxon>Eptatretinae</taxon>
        <taxon>Eptatretus</taxon>
    </lineage>
</organism>
<evidence type="ECO:0000256" key="2">
    <source>
        <dbReference type="ARBA" id="ARBA00010971"/>
    </source>
</evidence>
<dbReference type="GeneTree" id="ENSGT00390000002738"/>
<evidence type="ECO:0000256" key="4">
    <source>
        <dbReference type="ARBA" id="ARBA00022928"/>
    </source>
</evidence>
<dbReference type="OMA" id="KFVVRGY"/>
<dbReference type="AlphaFoldDB" id="A0A8C4WTC8"/>
<dbReference type="Proteomes" id="UP000694388">
    <property type="component" value="Unplaced"/>
</dbReference>
<evidence type="ECO:0000256" key="5">
    <source>
        <dbReference type="PIRSR" id="PIRSR607702-1"/>
    </source>
</evidence>
<evidence type="ECO:0000313" key="8">
    <source>
        <dbReference type="Proteomes" id="UP000694388"/>
    </source>
</evidence>
<reference evidence="7" key="1">
    <citation type="submission" date="2025-08" db="UniProtKB">
        <authorList>
            <consortium name="Ensembl"/>
        </authorList>
    </citation>
    <scope>IDENTIFICATION</scope>
</reference>